<protein>
    <submittedName>
        <fullName evidence="2">EAL domain-containing protein</fullName>
    </submittedName>
</protein>
<dbReference type="InterPro" id="IPR035919">
    <property type="entry name" value="EAL_sf"/>
</dbReference>
<sequence>MTTAAIFLGQSRSGGPDDGPEAIRIGFVAELIVDLVHLDATDFYSECATRVLVDGKVVLKLGELIGDLEARGDIVLLDAAMVHMVLDAQDADPLAVLGCNISPGALSVEASWRSILRMIGARPHLTRGLTLEITESSPVREFVGAPIQLTEVQALGCRITVDDFGAGNATARHFHDIDIDRDIVNIDRSCLADLRRRPVDGEGILSLVVLRSCLAYTIVVEGIETSEHPGGSARRRIHWGRGSLSSAPIFERWKRLDGDAGLELVRYLYMRHARKKRPMNCIARPSVSPPMPMVFGNACEPCFLAHGRSSAYAQ</sequence>
<dbReference type="AlphaFoldDB" id="A0AAJ1C109"/>
<dbReference type="PROSITE" id="PS50883">
    <property type="entry name" value="EAL"/>
    <property type="match status" value="1"/>
</dbReference>
<dbReference type="EMBL" id="JAMXLX010000012">
    <property type="protein sequence ID" value="MCO5959819.1"/>
    <property type="molecule type" value="Genomic_DNA"/>
</dbReference>
<comment type="caution">
    <text evidence="2">The sequence shown here is derived from an EMBL/GenBank/DDBJ whole genome shotgun (WGS) entry which is preliminary data.</text>
</comment>
<feature type="domain" description="EAL" evidence="1">
    <location>
        <begin position="5"/>
        <end position="262"/>
    </location>
</feature>
<dbReference type="InterPro" id="IPR001633">
    <property type="entry name" value="EAL_dom"/>
</dbReference>
<dbReference type="SUPFAM" id="SSF141868">
    <property type="entry name" value="EAL domain-like"/>
    <property type="match status" value="1"/>
</dbReference>
<dbReference type="Gene3D" id="3.20.20.450">
    <property type="entry name" value="EAL domain"/>
    <property type="match status" value="1"/>
</dbReference>
<dbReference type="CDD" id="cd01948">
    <property type="entry name" value="EAL"/>
    <property type="match status" value="1"/>
</dbReference>
<evidence type="ECO:0000313" key="3">
    <source>
        <dbReference type="Proteomes" id="UP001155380"/>
    </source>
</evidence>
<dbReference type="InterPro" id="IPR050706">
    <property type="entry name" value="Cyclic-di-GMP_PDE-like"/>
</dbReference>
<dbReference type="GO" id="GO:0071111">
    <property type="term" value="F:cyclic-guanylate-specific phosphodiesterase activity"/>
    <property type="evidence" value="ECO:0007669"/>
    <property type="project" value="InterPro"/>
</dbReference>
<dbReference type="SMART" id="SM00052">
    <property type="entry name" value="EAL"/>
    <property type="match status" value="1"/>
</dbReference>
<evidence type="ECO:0000313" key="2">
    <source>
        <dbReference type="EMBL" id="MCO5959819.1"/>
    </source>
</evidence>
<organism evidence="2 3">
    <name type="scientific">Ciceribacter sichuanensis</name>
    <dbReference type="NCBI Taxonomy" id="2949647"/>
    <lineage>
        <taxon>Bacteria</taxon>
        <taxon>Pseudomonadati</taxon>
        <taxon>Pseudomonadota</taxon>
        <taxon>Alphaproteobacteria</taxon>
        <taxon>Hyphomicrobiales</taxon>
        <taxon>Rhizobiaceae</taxon>
        <taxon>Ciceribacter</taxon>
    </lineage>
</organism>
<reference evidence="2" key="1">
    <citation type="submission" date="2022-06" db="EMBL/GenBank/DDBJ databases">
        <authorList>
            <person name="Sun Q."/>
        </authorList>
    </citation>
    <scope>NUCLEOTIDE SEQUENCE</scope>
    <source>
        <strain evidence="2">S101</strain>
    </source>
</reference>
<accession>A0AAJ1C109</accession>
<dbReference type="Pfam" id="PF00563">
    <property type="entry name" value="EAL"/>
    <property type="match status" value="1"/>
</dbReference>
<dbReference type="RefSeq" id="WP_250913791.1">
    <property type="nucleotide sequence ID" value="NZ_JAMXLX010000012.1"/>
</dbReference>
<name>A0AAJ1C109_9HYPH</name>
<dbReference type="PANTHER" id="PTHR33121:SF23">
    <property type="entry name" value="CYCLIC DI-GMP PHOSPHODIESTERASE PDEB"/>
    <property type="match status" value="1"/>
</dbReference>
<gene>
    <name evidence="2" type="ORF">NBH21_23890</name>
</gene>
<proteinExistence type="predicted"/>
<evidence type="ECO:0000259" key="1">
    <source>
        <dbReference type="PROSITE" id="PS50883"/>
    </source>
</evidence>
<dbReference type="PANTHER" id="PTHR33121">
    <property type="entry name" value="CYCLIC DI-GMP PHOSPHODIESTERASE PDEF"/>
    <property type="match status" value="1"/>
</dbReference>
<dbReference type="Proteomes" id="UP001155380">
    <property type="component" value="Unassembled WGS sequence"/>
</dbReference>